<feature type="compositionally biased region" description="Low complexity" evidence="1">
    <location>
        <begin position="687"/>
        <end position="704"/>
    </location>
</feature>
<feature type="region of interest" description="Disordered" evidence="1">
    <location>
        <begin position="1"/>
        <end position="35"/>
    </location>
</feature>
<feature type="compositionally biased region" description="Basic and acidic residues" evidence="1">
    <location>
        <begin position="770"/>
        <end position="786"/>
    </location>
</feature>
<feature type="compositionally biased region" description="Basic and acidic residues" evidence="1">
    <location>
        <begin position="424"/>
        <end position="440"/>
    </location>
</feature>
<keyword evidence="3" id="KW-1185">Reference proteome</keyword>
<name>A0ABR5BFN1_CRYGA</name>
<organism evidence="2 3">
    <name type="scientific">Cryptococcus bacillisporus CA1873</name>
    <dbReference type="NCBI Taxonomy" id="1296111"/>
    <lineage>
        <taxon>Eukaryota</taxon>
        <taxon>Fungi</taxon>
        <taxon>Dikarya</taxon>
        <taxon>Basidiomycota</taxon>
        <taxon>Agaricomycotina</taxon>
        <taxon>Tremellomycetes</taxon>
        <taxon>Tremellales</taxon>
        <taxon>Cryptococcaceae</taxon>
        <taxon>Cryptococcus</taxon>
        <taxon>Cryptococcus gattii species complex</taxon>
    </lineage>
</organism>
<feature type="compositionally biased region" description="Low complexity" evidence="1">
    <location>
        <begin position="356"/>
        <end position="372"/>
    </location>
</feature>
<feature type="compositionally biased region" description="Low complexity" evidence="1">
    <location>
        <begin position="473"/>
        <end position="487"/>
    </location>
</feature>
<proteinExistence type="predicted"/>
<sequence length="848" mass="91361">MADDCRGSEEETGASRQNILKFLSPPSPSSSTGISLDTRRRLLESGDHTDVEDVFREEFLGVINPTQQSQNGQSKGISKDEKMTILKLVIPLSTVTGRNATTPTVGRVSNLITDLVPPGSQAKEVQPVVQLFNSFISSLSLSQQDKEKQNLLDPRLPIVFFAKHGQAITQLALGNDMPSRKMVEGLKVWSEESLRRWKERDMNVEVDVEVTREKVVKQILPALLASTHPLSTSASKAFTYNRTLEKAGEMFEILFYTVYLFSTNPTDSRTAFIPPYAQDQLRTLAQHVFALFPPPPRARNTATGPGRPDAMRWGVVRDLLEVTSSPRKPLFAGPGIVPTWKSQIQPHPLAHPQLVQNQSQNQTQSQNQSQTQMRRPPPQGPRASVRGEREREFESPRDRGQRQYPPHLEPRRGQTQPQPQQMGRDQDREKERETKEERHPGGRPATPPLPAPPPTAAAAATIAPVPPGINICPGTTTSAGAAPTPMDGDGDGDGRTNMSLSINGANKRRREGGVGSGSDSARLGQGDGYAEEDGGARKKKGRNDKDGKVDTETSTSISTSTSTSTGTVGAGAALLARMTGGGGRLHTPPTMAQPQAMPLPQHLKAQQTKQQQQQQRQQQQPKLSLRDRLGPSITSSPAHSEGHNMSALDRLALGGKPTSSPAAAGSGTTSGANKPAQPNTLTIAGHANTAQAQAQVQAQSTDTASQRDDTGQASISKPKSIKIRRDNRPAPTTLFHRNYSSNGGNIGREEEGEKEEEEDEPVVRKGRGFVAKEEDVVMFEPPKEGVHQGTRIRQSGGGGYGNGVQGVWRANASWLPPAAAAQRGRGGAGPGLGMARGMLGTRGAAARR</sequence>
<evidence type="ECO:0000313" key="3">
    <source>
        <dbReference type="Proteomes" id="UP000053800"/>
    </source>
</evidence>
<feature type="compositionally biased region" description="Low complexity" evidence="1">
    <location>
        <begin position="413"/>
        <end position="423"/>
    </location>
</feature>
<feature type="compositionally biased region" description="Pro residues" evidence="1">
    <location>
        <begin position="445"/>
        <end position="455"/>
    </location>
</feature>
<dbReference type="Proteomes" id="UP000053800">
    <property type="component" value="Unassembled WGS sequence"/>
</dbReference>
<evidence type="ECO:0000256" key="1">
    <source>
        <dbReference type="SAM" id="MobiDB-lite"/>
    </source>
</evidence>
<feature type="compositionally biased region" description="Acidic residues" evidence="1">
    <location>
        <begin position="750"/>
        <end position="760"/>
    </location>
</feature>
<feature type="compositionally biased region" description="Low complexity" evidence="1">
    <location>
        <begin position="657"/>
        <end position="672"/>
    </location>
</feature>
<feature type="compositionally biased region" description="Low complexity" evidence="1">
    <location>
        <begin position="606"/>
        <end position="620"/>
    </location>
</feature>
<feature type="region of interest" description="Disordered" evidence="1">
    <location>
        <begin position="820"/>
        <end position="848"/>
    </location>
</feature>
<feature type="region of interest" description="Disordered" evidence="1">
    <location>
        <begin position="356"/>
        <end position="799"/>
    </location>
</feature>
<evidence type="ECO:0000313" key="2">
    <source>
        <dbReference type="EMBL" id="KIR68006.1"/>
    </source>
</evidence>
<gene>
    <name evidence="2" type="ORF">I314_01498</name>
</gene>
<feature type="compositionally biased region" description="Gly residues" evidence="1">
    <location>
        <begin position="824"/>
        <end position="834"/>
    </location>
</feature>
<reference evidence="2 3" key="1">
    <citation type="submission" date="2015-01" db="EMBL/GenBank/DDBJ databases">
        <title>The Genome Sequence of Cryptococcus gattii CA1873.</title>
        <authorList>
            <consortium name="The Broad Institute Genomics Platform"/>
            <person name="Cuomo C."/>
            <person name="Litvintseva A."/>
            <person name="Chen Y."/>
            <person name="Heitman J."/>
            <person name="Sun S."/>
            <person name="Springer D."/>
            <person name="Dromer F."/>
            <person name="Young S."/>
            <person name="Zeng Q."/>
            <person name="Gargeya S."/>
            <person name="Abouelleil A."/>
            <person name="Alvarado L."/>
            <person name="Chapman S.B."/>
            <person name="Gainer-Dewar J."/>
            <person name="Goldberg J."/>
            <person name="Griggs A."/>
            <person name="Gujja S."/>
            <person name="Hansen M."/>
            <person name="Howarth C."/>
            <person name="Imamovic A."/>
            <person name="Larimer J."/>
            <person name="Murphy C."/>
            <person name="Naylor J."/>
            <person name="Pearson M."/>
            <person name="Priest M."/>
            <person name="Roberts A."/>
            <person name="Saif S."/>
            <person name="Shea T."/>
            <person name="Sykes S."/>
            <person name="Wortman J."/>
            <person name="Nusbaum C."/>
            <person name="Birren B."/>
        </authorList>
    </citation>
    <scope>NUCLEOTIDE SEQUENCE [LARGE SCALE GENOMIC DNA]</scope>
    <source>
        <strain evidence="2 3">CA1873</strain>
    </source>
</reference>
<accession>A0ABR5BFN1</accession>
<feature type="compositionally biased region" description="Basic and acidic residues" evidence="1">
    <location>
        <begin position="385"/>
        <end position="401"/>
    </location>
</feature>
<dbReference type="EMBL" id="KN848891">
    <property type="protein sequence ID" value="KIR68006.1"/>
    <property type="molecule type" value="Genomic_DNA"/>
</dbReference>
<protein>
    <submittedName>
        <fullName evidence="2">Uncharacterized protein</fullName>
    </submittedName>
</protein>
<feature type="compositionally biased region" description="Low complexity" evidence="1">
    <location>
        <begin position="552"/>
        <end position="567"/>
    </location>
</feature>